<dbReference type="InterPro" id="IPR024654">
    <property type="entry name" value="Calcineurin-like_PHP_lpxH"/>
</dbReference>
<dbReference type="STRING" id="1111728.GCA_000427805_03954"/>
<dbReference type="RefSeq" id="WP_029095824.1">
    <property type="nucleotide sequence ID" value="NZ_CAADJA010000002.1"/>
</dbReference>
<comment type="similarity">
    <text evidence="1 2">Belongs to the metallophosphoesterase superfamily. YfcE family.</text>
</comment>
<organism evidence="4 6">
    <name type="scientific">Budvicia aquatica</name>
    <dbReference type="NCBI Taxonomy" id="82979"/>
    <lineage>
        <taxon>Bacteria</taxon>
        <taxon>Pseudomonadati</taxon>
        <taxon>Pseudomonadota</taxon>
        <taxon>Gammaproteobacteria</taxon>
        <taxon>Enterobacterales</taxon>
        <taxon>Budviciaceae</taxon>
        <taxon>Budvicia</taxon>
    </lineage>
</organism>
<gene>
    <name evidence="5" type="primary">yfcE</name>
    <name evidence="4" type="ORF">CRN84_20790</name>
    <name evidence="5" type="ORF">NCTC12282_05695</name>
</gene>
<dbReference type="EC" id="3.1.4.-" evidence="2"/>
<dbReference type="NCBIfam" id="NF006988">
    <property type="entry name" value="PRK09453.1"/>
    <property type="match status" value="1"/>
</dbReference>
<dbReference type="InterPro" id="IPR041802">
    <property type="entry name" value="MPP_YfcE"/>
</dbReference>
<dbReference type="EMBL" id="PDDX01000001">
    <property type="protein sequence ID" value="PHI31596.1"/>
    <property type="molecule type" value="Genomic_DNA"/>
</dbReference>
<dbReference type="OrthoDB" id="9800565at2"/>
<keyword evidence="2" id="KW-0479">Metal-binding</keyword>
<name>A0A2C6DK33_9GAMM</name>
<protein>
    <recommendedName>
        <fullName evidence="2">Phosphoesterase</fullName>
        <ecNumber evidence="2">3.1.4.-</ecNumber>
    </recommendedName>
</protein>
<dbReference type="AlphaFoldDB" id="A0A2C6DK33"/>
<dbReference type="Gene3D" id="3.60.21.10">
    <property type="match status" value="1"/>
</dbReference>
<dbReference type="InterPro" id="IPR000979">
    <property type="entry name" value="Phosphodiesterase_MJ0936/Vps29"/>
</dbReference>
<evidence type="ECO:0000313" key="7">
    <source>
        <dbReference type="Proteomes" id="UP000373449"/>
    </source>
</evidence>
<dbReference type="Proteomes" id="UP000224974">
    <property type="component" value="Unassembled WGS sequence"/>
</dbReference>
<accession>A0A2C6DK33</accession>
<evidence type="ECO:0000313" key="4">
    <source>
        <dbReference type="EMBL" id="PHI31596.1"/>
    </source>
</evidence>
<proteinExistence type="inferred from homology"/>
<reference evidence="4" key="2">
    <citation type="submission" date="2017-09" db="EMBL/GenBank/DDBJ databases">
        <title>FDA dAtabase for Regulatory Grade micrObial Sequences (FDA-ARGOS): Supporting development and validation of Infectious Disease Dx tests.</title>
        <authorList>
            <person name="Minogue T."/>
            <person name="Wolcott M."/>
            <person name="Wasieloski L."/>
            <person name="Aguilar W."/>
            <person name="Moore D."/>
            <person name="Tallon L.J."/>
            <person name="Sadzewicz L."/>
            <person name="Ott S."/>
            <person name="Zhao X."/>
            <person name="Nagaraj S."/>
            <person name="Vavikolanu K."/>
            <person name="Aluvathingal J."/>
            <person name="Nadendla S."/>
            <person name="Sichtig H."/>
        </authorList>
    </citation>
    <scope>NUCLEOTIDE SEQUENCE</scope>
    <source>
        <strain evidence="4">FDAARGOS_387</strain>
    </source>
</reference>
<dbReference type="NCBIfam" id="TIGR00040">
    <property type="entry name" value="yfcE"/>
    <property type="match status" value="1"/>
</dbReference>
<dbReference type="Proteomes" id="UP000373449">
    <property type="component" value="Unassembled WGS sequence"/>
</dbReference>
<keyword evidence="5" id="KW-0378">Hydrolase</keyword>
<dbReference type="EMBL" id="CAADJA010000002">
    <property type="protein sequence ID" value="VFS52162.1"/>
    <property type="molecule type" value="Genomic_DNA"/>
</dbReference>
<evidence type="ECO:0000313" key="5">
    <source>
        <dbReference type="EMBL" id="VFS52162.1"/>
    </source>
</evidence>
<keyword evidence="6" id="KW-1185">Reference proteome</keyword>
<sequence length="181" mass="20083">MKLFFASDLHGSLSATERVLHQFERSGAEWLILLGDLLYHGPRNPLPDSYNPAEVALKLNQFADRIIAVRGNCDSEVDQMLLDFPIEASWQQVVTDNRRLFLTHGHLFNPEKLPPLRAGDVFVYGHTHIPKAEKQGDIFLFNPGSASLPKGGYPTSFGMLTDGVLQVLSLQQAESVVQASL</sequence>
<evidence type="ECO:0000259" key="3">
    <source>
        <dbReference type="Pfam" id="PF12850"/>
    </source>
</evidence>
<reference evidence="6" key="1">
    <citation type="submission" date="2017-09" db="EMBL/GenBank/DDBJ databases">
        <title>FDA dAtabase for Regulatory Grade micrObial Sequences (FDA-ARGOS): Supporting development and validation of Infectious Disease Dx tests.</title>
        <authorList>
            <person name="Minogue T."/>
            <person name="Wolcott M."/>
            <person name="Wasieloski L."/>
            <person name="Aguilar W."/>
            <person name="Moore D."/>
            <person name="Tallon L."/>
            <person name="Sadzewicz L."/>
            <person name="Ott S."/>
            <person name="Zhao X."/>
            <person name="Nagaraj S."/>
            <person name="Vavikolanu K."/>
            <person name="Aluvathingal J."/>
            <person name="Nadendla S."/>
            <person name="Sichtig H."/>
        </authorList>
    </citation>
    <scope>NUCLEOTIDE SEQUENCE [LARGE SCALE GENOMIC DNA]</scope>
    <source>
        <strain evidence="6">FDAARGOS_387</strain>
    </source>
</reference>
<evidence type="ECO:0000256" key="1">
    <source>
        <dbReference type="ARBA" id="ARBA00008950"/>
    </source>
</evidence>
<reference evidence="5 7" key="3">
    <citation type="submission" date="2019-03" db="EMBL/GenBank/DDBJ databases">
        <authorList>
            <consortium name="Pathogen Informatics"/>
        </authorList>
    </citation>
    <scope>NUCLEOTIDE SEQUENCE [LARGE SCALE GENOMIC DNA]</scope>
    <source>
        <strain evidence="5 7">NCTC12282</strain>
    </source>
</reference>
<evidence type="ECO:0000313" key="6">
    <source>
        <dbReference type="Proteomes" id="UP000224974"/>
    </source>
</evidence>
<feature type="domain" description="Calcineurin-like phosphoesterase" evidence="3">
    <location>
        <begin position="1"/>
        <end position="160"/>
    </location>
</feature>
<dbReference type="GO" id="GO:0046872">
    <property type="term" value="F:metal ion binding"/>
    <property type="evidence" value="ECO:0007669"/>
    <property type="project" value="UniProtKB-KW"/>
</dbReference>
<dbReference type="PANTHER" id="PTHR11124">
    <property type="entry name" value="VACUOLAR SORTING PROTEIN VPS29"/>
    <property type="match status" value="1"/>
</dbReference>
<dbReference type="GO" id="GO:0016787">
    <property type="term" value="F:hydrolase activity"/>
    <property type="evidence" value="ECO:0007669"/>
    <property type="project" value="UniProtKB-UniRule"/>
</dbReference>
<dbReference type="Pfam" id="PF12850">
    <property type="entry name" value="Metallophos_2"/>
    <property type="match status" value="1"/>
</dbReference>
<evidence type="ECO:0000256" key="2">
    <source>
        <dbReference type="RuleBase" id="RU362039"/>
    </source>
</evidence>
<dbReference type="CDD" id="cd00841">
    <property type="entry name" value="MPP_YfcE"/>
    <property type="match status" value="1"/>
</dbReference>
<dbReference type="InterPro" id="IPR029052">
    <property type="entry name" value="Metallo-depent_PP-like"/>
</dbReference>
<comment type="cofactor">
    <cofactor evidence="2">
        <name>a divalent metal cation</name>
        <dbReference type="ChEBI" id="CHEBI:60240"/>
    </cofactor>
</comment>
<dbReference type="SUPFAM" id="SSF56300">
    <property type="entry name" value="Metallo-dependent phosphatases"/>
    <property type="match status" value="1"/>
</dbReference>